<dbReference type="PANTHER" id="PTHR43326">
    <property type="entry name" value="METHIONYL-TRNA SYNTHETASE"/>
    <property type="match status" value="1"/>
</dbReference>
<gene>
    <name evidence="13" type="ORF">YALI1_D04566g</name>
</gene>
<dbReference type="InterPro" id="IPR001412">
    <property type="entry name" value="aa-tRNA-synth_I_CS"/>
</dbReference>
<dbReference type="KEGG" id="yli:2910581"/>
<dbReference type="OrthoDB" id="24670at2759"/>
<dbReference type="Pfam" id="PF09334">
    <property type="entry name" value="tRNA-synt_1g"/>
    <property type="match status" value="1"/>
</dbReference>
<feature type="domain" description="Methionyl/Leucyl tRNA synthetase" evidence="12">
    <location>
        <begin position="23"/>
        <end position="373"/>
    </location>
</feature>
<evidence type="ECO:0000256" key="8">
    <source>
        <dbReference type="ARBA" id="ARBA00030904"/>
    </source>
</evidence>
<accession>A0A1H6PVC0</accession>
<evidence type="ECO:0000256" key="9">
    <source>
        <dbReference type="ARBA" id="ARBA00047364"/>
    </source>
</evidence>
<dbReference type="InterPro" id="IPR023457">
    <property type="entry name" value="Met-tRNA_synth_2"/>
</dbReference>
<dbReference type="eggNOG" id="KOG0436">
    <property type="taxonomic scope" value="Eukaryota"/>
</dbReference>
<dbReference type="PANTHER" id="PTHR43326:SF1">
    <property type="entry name" value="METHIONINE--TRNA LIGASE, MITOCHONDRIAL"/>
    <property type="match status" value="1"/>
</dbReference>
<keyword evidence="5 11" id="KW-0067">ATP-binding</keyword>
<dbReference type="EMBL" id="CP017556">
    <property type="protein sequence ID" value="AOW03535.1"/>
    <property type="molecule type" value="Genomic_DNA"/>
</dbReference>
<dbReference type="OMA" id="YPERTHL"/>
<dbReference type="GO" id="GO:0004825">
    <property type="term" value="F:methionine-tRNA ligase activity"/>
    <property type="evidence" value="ECO:0007669"/>
    <property type="project" value="UniProtKB-EC"/>
</dbReference>
<evidence type="ECO:0000256" key="2">
    <source>
        <dbReference type="ARBA" id="ARBA00012838"/>
    </source>
</evidence>
<dbReference type="SUPFAM" id="SSF47323">
    <property type="entry name" value="Anticodon-binding domain of a subclass of class I aminoacyl-tRNA synthetases"/>
    <property type="match status" value="1"/>
</dbReference>
<evidence type="ECO:0000256" key="1">
    <source>
        <dbReference type="ARBA" id="ARBA00005594"/>
    </source>
</evidence>
<evidence type="ECO:0000256" key="5">
    <source>
        <dbReference type="ARBA" id="ARBA00022840"/>
    </source>
</evidence>
<dbReference type="Proteomes" id="UP000182444">
    <property type="component" value="Chromosome 1D"/>
</dbReference>
<evidence type="ECO:0000256" key="7">
    <source>
        <dbReference type="ARBA" id="ARBA00023146"/>
    </source>
</evidence>
<name>A0A1H6PVC0_YARLL</name>
<dbReference type="VEuPathDB" id="FungiDB:YALI0_D03619g"/>
<evidence type="ECO:0000256" key="6">
    <source>
        <dbReference type="ARBA" id="ARBA00022917"/>
    </source>
</evidence>
<keyword evidence="7 11" id="KW-0030">Aminoacyl-tRNA synthetase</keyword>
<dbReference type="CDD" id="cd00814">
    <property type="entry name" value="MetRS_core"/>
    <property type="match status" value="1"/>
</dbReference>
<dbReference type="NCBIfam" id="TIGR00398">
    <property type="entry name" value="metG"/>
    <property type="match status" value="1"/>
</dbReference>
<sequence>MLRVLRTPKTGVFRQCRLISTNYVTTPIFYPNAEPHVGHLYSMVLADVIKRYNGLNGKDTYLLTGIDEHGLKIQTAAEKLNLQPKILCDQLAEKFKQLAEVGNIDNNRFMRTTDADHVNTVNDMWDRLTKAGYIYKGSHSGYYCVSDETYYPRDKCHEVNGRLVSIETGKEVEWTEEENYFFRLSAMRDKLLEFYNANPEFVMPKEVYRGIVDEVSRDLPDLSISRPTNRLSWGIPVPGDDSQVIYVWLDALVNYATAQGFDTVSEAVHIVGKDIQRFHAIYWPAFLLAAGIKPPKSVLVHSHWISEGQKMSKSIGNVVDPMHVISKYGSDSVRFLLMCDGHLHKDNDFTETKIAEKHNTMLVNKLGNLLMRITSAKFNLVDSLEQPRQKTVEDMAEFFGPEFTTTRNELIRALKELPDVYKADMARGSTPKTITDLYYVINLANKHVEETKPWSFKEKEIPAMILREAAETARIALILMQPFTPEFATKGLDRLGVKKERRTMEWAGLYVDGEYGEGKNYKGGYPIQRIQE</sequence>
<dbReference type="RefSeq" id="XP_502371.1">
    <property type="nucleotide sequence ID" value="XM_502371.3"/>
</dbReference>
<organism evidence="13 14">
    <name type="scientific">Yarrowia lipolytica</name>
    <name type="common">Candida lipolytica</name>
    <dbReference type="NCBI Taxonomy" id="4952"/>
    <lineage>
        <taxon>Eukaryota</taxon>
        <taxon>Fungi</taxon>
        <taxon>Dikarya</taxon>
        <taxon>Ascomycota</taxon>
        <taxon>Saccharomycotina</taxon>
        <taxon>Dipodascomycetes</taxon>
        <taxon>Dipodascales</taxon>
        <taxon>Dipodascales incertae sedis</taxon>
        <taxon>Yarrowia</taxon>
    </lineage>
</organism>
<evidence type="ECO:0000256" key="4">
    <source>
        <dbReference type="ARBA" id="ARBA00022741"/>
    </source>
</evidence>
<dbReference type="AlphaFoldDB" id="A0A1H6PVC0"/>
<dbReference type="VEuPathDB" id="FungiDB:YALI1_D04566g"/>
<dbReference type="InterPro" id="IPR009080">
    <property type="entry name" value="tRNAsynth_Ia_anticodon-bd"/>
</dbReference>
<reference evidence="13 14" key="1">
    <citation type="journal article" date="2016" name="PLoS ONE">
        <title>Sequence Assembly of Yarrowia lipolytica Strain W29/CLIB89 Shows Transposable Element Diversity.</title>
        <authorList>
            <person name="Magnan C."/>
            <person name="Yu J."/>
            <person name="Chang I."/>
            <person name="Jahn E."/>
            <person name="Kanomata Y."/>
            <person name="Wu J."/>
            <person name="Zeller M."/>
            <person name="Oakes M."/>
            <person name="Baldi P."/>
            <person name="Sandmeyer S."/>
        </authorList>
    </citation>
    <scope>NUCLEOTIDE SEQUENCE [LARGE SCALE GENOMIC DNA]</scope>
    <source>
        <strain evidence="14">CLIB89(W29)</strain>
    </source>
</reference>
<evidence type="ECO:0000256" key="10">
    <source>
        <dbReference type="ARBA" id="ARBA00068817"/>
    </source>
</evidence>
<comment type="similarity">
    <text evidence="1 11">Belongs to the class-I aminoacyl-tRNA synthetase family.</text>
</comment>
<dbReference type="Gene3D" id="1.10.730.10">
    <property type="entry name" value="Isoleucyl-tRNA Synthetase, Domain 1"/>
    <property type="match status" value="1"/>
</dbReference>
<keyword evidence="3 11" id="KW-0436">Ligase</keyword>
<dbReference type="InterPro" id="IPR033911">
    <property type="entry name" value="MetRS_core"/>
</dbReference>
<keyword evidence="4 11" id="KW-0547">Nucleotide-binding</keyword>
<dbReference type="PROSITE" id="PS00178">
    <property type="entry name" value="AA_TRNA_LIGASE_I"/>
    <property type="match status" value="1"/>
</dbReference>
<dbReference type="GO" id="GO:0005739">
    <property type="term" value="C:mitochondrion"/>
    <property type="evidence" value="ECO:0007669"/>
    <property type="project" value="EnsemblFungi"/>
</dbReference>
<dbReference type="SUPFAM" id="SSF52374">
    <property type="entry name" value="Nucleotidylyl transferase"/>
    <property type="match status" value="1"/>
</dbReference>
<dbReference type="Gene3D" id="2.170.220.10">
    <property type="match status" value="1"/>
</dbReference>
<dbReference type="GeneID" id="2910581"/>
<evidence type="ECO:0000259" key="12">
    <source>
        <dbReference type="Pfam" id="PF09334"/>
    </source>
</evidence>
<evidence type="ECO:0000256" key="11">
    <source>
        <dbReference type="RuleBase" id="RU363039"/>
    </source>
</evidence>
<protein>
    <recommendedName>
        <fullName evidence="10">Probable methionine--tRNA ligase, mitochondrial</fullName>
        <ecNumber evidence="2">6.1.1.10</ecNumber>
    </recommendedName>
    <alternativeName>
        <fullName evidence="8">Methionyl-tRNA synthetase</fullName>
    </alternativeName>
</protein>
<keyword evidence="6 11" id="KW-0648">Protein biosynthesis</keyword>
<dbReference type="InterPro" id="IPR014729">
    <property type="entry name" value="Rossmann-like_a/b/a_fold"/>
</dbReference>
<dbReference type="InterPro" id="IPR014758">
    <property type="entry name" value="Met-tRNA_synth"/>
</dbReference>
<evidence type="ECO:0000313" key="13">
    <source>
        <dbReference type="EMBL" id="AOW03535.1"/>
    </source>
</evidence>
<proteinExistence type="inferred from homology"/>
<dbReference type="GO" id="GO:0005524">
    <property type="term" value="F:ATP binding"/>
    <property type="evidence" value="ECO:0007669"/>
    <property type="project" value="UniProtKB-KW"/>
</dbReference>
<dbReference type="Gene3D" id="3.40.50.620">
    <property type="entry name" value="HUPs"/>
    <property type="match status" value="1"/>
</dbReference>
<dbReference type="FunFam" id="2.170.220.10:FF:000001">
    <property type="entry name" value="methionine--tRNA ligase, mitochondrial"/>
    <property type="match status" value="1"/>
</dbReference>
<dbReference type="PRINTS" id="PR01041">
    <property type="entry name" value="TRNASYNTHMET"/>
</dbReference>
<dbReference type="EC" id="6.1.1.10" evidence="2"/>
<comment type="catalytic activity">
    <reaction evidence="9">
        <text>tRNA(Met) + L-methionine + ATP = L-methionyl-tRNA(Met) + AMP + diphosphate</text>
        <dbReference type="Rhea" id="RHEA:13481"/>
        <dbReference type="Rhea" id="RHEA-COMP:9667"/>
        <dbReference type="Rhea" id="RHEA-COMP:9698"/>
        <dbReference type="ChEBI" id="CHEBI:30616"/>
        <dbReference type="ChEBI" id="CHEBI:33019"/>
        <dbReference type="ChEBI" id="CHEBI:57844"/>
        <dbReference type="ChEBI" id="CHEBI:78442"/>
        <dbReference type="ChEBI" id="CHEBI:78530"/>
        <dbReference type="ChEBI" id="CHEBI:456215"/>
        <dbReference type="EC" id="6.1.1.10"/>
    </reaction>
</comment>
<evidence type="ECO:0000256" key="3">
    <source>
        <dbReference type="ARBA" id="ARBA00022598"/>
    </source>
</evidence>
<dbReference type="InterPro" id="IPR015413">
    <property type="entry name" value="Methionyl/Leucyl_tRNA_Synth"/>
</dbReference>
<dbReference type="GO" id="GO:0006431">
    <property type="term" value="P:methionyl-tRNA aminoacylation"/>
    <property type="evidence" value="ECO:0007669"/>
    <property type="project" value="EnsemblFungi"/>
</dbReference>
<evidence type="ECO:0000313" key="14">
    <source>
        <dbReference type="Proteomes" id="UP000182444"/>
    </source>
</evidence>